<feature type="domain" description="DUF4371" evidence="1">
    <location>
        <begin position="131"/>
        <end position="244"/>
    </location>
</feature>
<dbReference type="AlphaFoldDB" id="A0A5E4NK45"/>
<proteinExistence type="predicted"/>
<evidence type="ECO:0000313" key="2">
    <source>
        <dbReference type="EMBL" id="VVC45313.1"/>
    </source>
</evidence>
<dbReference type="PANTHER" id="PTHR45749">
    <property type="match status" value="1"/>
</dbReference>
<dbReference type="PANTHER" id="PTHR45749:SF28">
    <property type="entry name" value="ZINC FINGER MYM-TYPE PROTEIN 1-LIKE-RELATED"/>
    <property type="match status" value="1"/>
</dbReference>
<dbReference type="EMBL" id="CABPRJ010002399">
    <property type="protein sequence ID" value="VVC45313.1"/>
    <property type="molecule type" value="Genomic_DNA"/>
</dbReference>
<keyword evidence="3" id="KW-1185">Reference proteome</keyword>
<evidence type="ECO:0000259" key="1">
    <source>
        <dbReference type="Pfam" id="PF14291"/>
    </source>
</evidence>
<evidence type="ECO:0000313" key="3">
    <source>
        <dbReference type="Proteomes" id="UP000325440"/>
    </source>
</evidence>
<organism evidence="2 3">
    <name type="scientific">Cinara cedri</name>
    <dbReference type="NCBI Taxonomy" id="506608"/>
    <lineage>
        <taxon>Eukaryota</taxon>
        <taxon>Metazoa</taxon>
        <taxon>Ecdysozoa</taxon>
        <taxon>Arthropoda</taxon>
        <taxon>Hexapoda</taxon>
        <taxon>Insecta</taxon>
        <taxon>Pterygota</taxon>
        <taxon>Neoptera</taxon>
        <taxon>Paraneoptera</taxon>
        <taxon>Hemiptera</taxon>
        <taxon>Sternorrhyncha</taxon>
        <taxon>Aphidomorpha</taxon>
        <taxon>Aphidoidea</taxon>
        <taxon>Aphididae</taxon>
        <taxon>Lachninae</taxon>
        <taxon>Cinara</taxon>
    </lineage>
</organism>
<gene>
    <name evidence="2" type="ORF">CINCED_3A012174</name>
</gene>
<dbReference type="InterPro" id="IPR025398">
    <property type="entry name" value="DUF4371"/>
</dbReference>
<dbReference type="Proteomes" id="UP000325440">
    <property type="component" value="Unassembled WGS sequence"/>
</dbReference>
<dbReference type="Pfam" id="PF14291">
    <property type="entry name" value="DUF4371"/>
    <property type="match status" value="1"/>
</dbReference>
<sequence>MADDLIHAILNDGIINYSYENKFESKNKRPCPLLNLTIADRKSTRKFQFVWYSKYKWITGSQVRNKPYCFYCLLLRGDKTWSHEVMSNMKNFKRKAIKHAISERHLIYQEQFQLLEEQILKEHFLSNSLFKGTSIDVQNDLIACITDVVNTKIRNDLKSAKFVSIQADVTTHVSYKSQMSIILRYVVDKNIEERFIGFFDVSKDKSAVGLSNILLAEITNWNINDKIICQTYDGVAVMAGKQNGVQAIIKKSIQKPYLFTAMPIN</sequence>
<accession>A0A5E4NK45</accession>
<protein>
    <recommendedName>
        <fullName evidence="1">DUF4371 domain-containing protein</fullName>
    </recommendedName>
</protein>
<name>A0A5E4NK45_9HEMI</name>
<reference evidence="2 3" key="1">
    <citation type="submission" date="2019-08" db="EMBL/GenBank/DDBJ databases">
        <authorList>
            <person name="Alioto T."/>
            <person name="Alioto T."/>
            <person name="Gomez Garrido J."/>
        </authorList>
    </citation>
    <scope>NUCLEOTIDE SEQUENCE [LARGE SCALE GENOMIC DNA]</scope>
</reference>
<dbReference type="OrthoDB" id="6591897at2759"/>